<dbReference type="Proteomes" id="UP001194696">
    <property type="component" value="Unassembled WGS sequence"/>
</dbReference>
<evidence type="ECO:0000313" key="1">
    <source>
        <dbReference type="EMBL" id="KAG0293119.1"/>
    </source>
</evidence>
<dbReference type="EMBL" id="JAAAIM010000169">
    <property type="protein sequence ID" value="KAG0293119.1"/>
    <property type="molecule type" value="Genomic_DNA"/>
</dbReference>
<proteinExistence type="predicted"/>
<evidence type="ECO:0000313" key="2">
    <source>
        <dbReference type="Proteomes" id="UP001194696"/>
    </source>
</evidence>
<reference evidence="1 2" key="1">
    <citation type="journal article" date="2020" name="Fungal Divers.">
        <title>Resolving the Mortierellaceae phylogeny through synthesis of multi-gene phylogenetics and phylogenomics.</title>
        <authorList>
            <person name="Vandepol N."/>
            <person name="Liber J."/>
            <person name="Desiro A."/>
            <person name="Na H."/>
            <person name="Kennedy M."/>
            <person name="Barry K."/>
            <person name="Grigoriev I.V."/>
            <person name="Miller A.N."/>
            <person name="O'Donnell K."/>
            <person name="Stajich J.E."/>
            <person name="Bonito G."/>
        </authorList>
    </citation>
    <scope>NUCLEOTIDE SEQUENCE [LARGE SCALE GENOMIC DNA]</scope>
    <source>
        <strain evidence="1 2">AD045</strain>
    </source>
</reference>
<accession>A0ABQ7K7T8</accession>
<name>A0ABQ7K7T8_9FUNG</name>
<organism evidence="1 2">
    <name type="scientific">Linnemannia gamsii</name>
    <dbReference type="NCBI Taxonomy" id="64522"/>
    <lineage>
        <taxon>Eukaryota</taxon>
        <taxon>Fungi</taxon>
        <taxon>Fungi incertae sedis</taxon>
        <taxon>Mucoromycota</taxon>
        <taxon>Mortierellomycotina</taxon>
        <taxon>Mortierellomycetes</taxon>
        <taxon>Mortierellales</taxon>
        <taxon>Mortierellaceae</taxon>
        <taxon>Linnemannia</taxon>
    </lineage>
</organism>
<comment type="caution">
    <text evidence="1">The sequence shown here is derived from an EMBL/GenBank/DDBJ whole genome shotgun (WGS) entry which is preliminary data.</text>
</comment>
<gene>
    <name evidence="1" type="ORF">BGZ96_003265</name>
</gene>
<sequence>MLRVKNPSTAAILIDQLPTVEIWSRSTDSSTRDMDEPGEFADFSAATQDTWTAREVPMLQPADLTQLPKGQAFALIDGGQLVKLRLPLVTEEHDQASQQRVLEAVFEALRERTSGPRDAL</sequence>
<dbReference type="Gene3D" id="3.40.50.300">
    <property type="entry name" value="P-loop containing nucleotide triphosphate hydrolases"/>
    <property type="match status" value="1"/>
</dbReference>
<keyword evidence="2" id="KW-1185">Reference proteome</keyword>
<protein>
    <submittedName>
        <fullName evidence="1">Uncharacterized protein</fullName>
    </submittedName>
</protein>
<dbReference type="InterPro" id="IPR027417">
    <property type="entry name" value="P-loop_NTPase"/>
</dbReference>